<accession>A0AAW0IGN2</accession>
<proteinExistence type="predicted"/>
<name>A0AAW0IGN2_QUESU</name>
<dbReference type="Proteomes" id="UP000237347">
    <property type="component" value="Unassembled WGS sequence"/>
</dbReference>
<sequence length="112" mass="12421">MEEHTSKNDTPMNLLDEFTIYQNQPDLVTQLQRAPAARNMSSQLNIGTPDFQNLPLPVVASSCAIEGQPFVYHISNDKPMYLLANNAQDQGLDENVAVKVGNDPTCCLLQRC</sequence>
<organism evidence="1 2">
    <name type="scientific">Quercus suber</name>
    <name type="common">Cork oak</name>
    <dbReference type="NCBI Taxonomy" id="58331"/>
    <lineage>
        <taxon>Eukaryota</taxon>
        <taxon>Viridiplantae</taxon>
        <taxon>Streptophyta</taxon>
        <taxon>Embryophyta</taxon>
        <taxon>Tracheophyta</taxon>
        <taxon>Spermatophyta</taxon>
        <taxon>Magnoliopsida</taxon>
        <taxon>eudicotyledons</taxon>
        <taxon>Gunneridae</taxon>
        <taxon>Pentapetalae</taxon>
        <taxon>rosids</taxon>
        <taxon>fabids</taxon>
        <taxon>Fagales</taxon>
        <taxon>Fagaceae</taxon>
        <taxon>Quercus</taxon>
    </lineage>
</organism>
<keyword evidence="2" id="KW-1185">Reference proteome</keyword>
<dbReference type="EMBL" id="PKMF04001221">
    <property type="protein sequence ID" value="KAK7813548.1"/>
    <property type="molecule type" value="Genomic_DNA"/>
</dbReference>
<dbReference type="AlphaFoldDB" id="A0AAW0IGN2"/>
<gene>
    <name evidence="1" type="ORF">CFP56_004706</name>
</gene>
<reference evidence="1 2" key="1">
    <citation type="journal article" date="2018" name="Sci. Data">
        <title>The draft genome sequence of cork oak.</title>
        <authorList>
            <person name="Ramos A.M."/>
            <person name="Usie A."/>
            <person name="Barbosa P."/>
            <person name="Barros P.M."/>
            <person name="Capote T."/>
            <person name="Chaves I."/>
            <person name="Simoes F."/>
            <person name="Abreu I."/>
            <person name="Carrasquinho I."/>
            <person name="Faro C."/>
            <person name="Guimaraes J.B."/>
            <person name="Mendonca D."/>
            <person name="Nobrega F."/>
            <person name="Rodrigues L."/>
            <person name="Saibo N.J.M."/>
            <person name="Varela M.C."/>
            <person name="Egas C."/>
            <person name="Matos J."/>
            <person name="Miguel C.M."/>
            <person name="Oliveira M.M."/>
            <person name="Ricardo C.P."/>
            <person name="Goncalves S."/>
        </authorList>
    </citation>
    <scope>NUCLEOTIDE SEQUENCE [LARGE SCALE GENOMIC DNA]</scope>
    <source>
        <strain evidence="2">cv. HL8</strain>
    </source>
</reference>
<evidence type="ECO:0000313" key="1">
    <source>
        <dbReference type="EMBL" id="KAK7813548.1"/>
    </source>
</evidence>
<comment type="caution">
    <text evidence="1">The sequence shown here is derived from an EMBL/GenBank/DDBJ whole genome shotgun (WGS) entry which is preliminary data.</text>
</comment>
<protein>
    <submittedName>
        <fullName evidence="1">Uncharacterized protein</fullName>
    </submittedName>
</protein>
<evidence type="ECO:0000313" key="2">
    <source>
        <dbReference type="Proteomes" id="UP000237347"/>
    </source>
</evidence>